<dbReference type="Proteomes" id="UP000063229">
    <property type="component" value="Chromosome"/>
</dbReference>
<dbReference type="Gene3D" id="3.30.1460.10">
    <property type="match status" value="1"/>
</dbReference>
<dbReference type="AlphaFoldDB" id="A0A0X1SYM5"/>
<dbReference type="SUPFAM" id="SSF69635">
    <property type="entry name" value="Type III secretory system chaperone-like"/>
    <property type="match status" value="1"/>
</dbReference>
<keyword evidence="2" id="KW-1185">Reference proteome</keyword>
<accession>A0A0X1SYM5</accession>
<dbReference type="CDD" id="cd17025">
    <property type="entry name" value="T3SC_IA_ShcF-like"/>
    <property type="match status" value="1"/>
</dbReference>
<gene>
    <name evidence="1" type="ORF">AWM79_06250</name>
</gene>
<dbReference type="GO" id="GO:0030254">
    <property type="term" value="P:protein secretion by the type III secretion system"/>
    <property type="evidence" value="ECO:0007669"/>
    <property type="project" value="InterPro"/>
</dbReference>
<proteinExistence type="predicted"/>
<name>A0A0X1SYM5_PSEAA</name>
<sequence length="133" mass="14708">MQPTFTDVLKPLFKYLGMAPSVSGHEEAFELMLRSQRSIELHNYPLGTLTLSSSLPFEVAPKDAGKVLLELLQANVMNPLSPPVVIAANSVGDQIVLWARVAWEGLTPDQLISLYERFAHYTETVNKRLAVSA</sequence>
<dbReference type="KEGG" id="pagb:AWM79_06250"/>
<reference evidence="1 2" key="1">
    <citation type="submission" date="2016-01" db="EMBL/GenBank/DDBJ databases">
        <authorList>
            <person name="McClelland M."/>
            <person name="Jain A."/>
            <person name="Saraogi P."/>
            <person name="Mendelson R."/>
            <person name="Westerman R."/>
            <person name="SanMiguel P."/>
            <person name="Csonka L."/>
        </authorList>
    </citation>
    <scope>NUCLEOTIDE SEQUENCE [LARGE SCALE GENOMIC DNA]</scope>
    <source>
        <strain evidence="1 2">NCPPB 2472</strain>
    </source>
</reference>
<dbReference type="EMBL" id="CP014135">
    <property type="protein sequence ID" value="AMB84931.1"/>
    <property type="molecule type" value="Genomic_DNA"/>
</dbReference>
<organism evidence="1 2">
    <name type="scientific">Pseudomonas agarici</name>
    <dbReference type="NCBI Taxonomy" id="46677"/>
    <lineage>
        <taxon>Bacteria</taxon>
        <taxon>Pseudomonadati</taxon>
        <taxon>Pseudomonadota</taxon>
        <taxon>Gammaproteobacteria</taxon>
        <taxon>Pseudomonadales</taxon>
        <taxon>Pseudomonadaceae</taxon>
        <taxon>Pseudomonas</taxon>
    </lineage>
</organism>
<evidence type="ECO:0000313" key="1">
    <source>
        <dbReference type="EMBL" id="AMB84931.1"/>
    </source>
</evidence>
<protein>
    <submittedName>
        <fullName evidence="1">Uncharacterized protein</fullName>
    </submittedName>
</protein>
<evidence type="ECO:0000313" key="2">
    <source>
        <dbReference type="Proteomes" id="UP000063229"/>
    </source>
</evidence>